<sequence>MVRLLLRWLLQAVALLIVAWLVPGFLVHNLASALIAALVIGLLNATLGTLLKLITLPLGILTLGLFFLVINAIILELASGLVPGFHVASFGAAFIGAIVLALLHMLFEAIAD</sequence>
<comment type="caution">
    <text evidence="2">The sequence shown here is derived from an EMBL/GenBank/DDBJ whole genome shotgun (WGS) entry which is preliminary data.</text>
</comment>
<evidence type="ECO:0000256" key="1">
    <source>
        <dbReference type="SAM" id="Phobius"/>
    </source>
</evidence>
<feature type="transmembrane region" description="Helical" evidence="1">
    <location>
        <begin position="54"/>
        <end position="75"/>
    </location>
</feature>
<protein>
    <submittedName>
        <fullName evidence="2">Phage holin family protein</fullName>
    </submittedName>
</protein>
<organism evidence="2 3">
    <name type="scientific">Silvibacterium dinghuense</name>
    <dbReference type="NCBI Taxonomy" id="1560006"/>
    <lineage>
        <taxon>Bacteria</taxon>
        <taxon>Pseudomonadati</taxon>
        <taxon>Acidobacteriota</taxon>
        <taxon>Terriglobia</taxon>
        <taxon>Terriglobales</taxon>
        <taxon>Acidobacteriaceae</taxon>
        <taxon>Silvibacterium</taxon>
    </lineage>
</organism>
<dbReference type="OrthoDB" id="7205479at2"/>
<keyword evidence="1" id="KW-0812">Transmembrane</keyword>
<dbReference type="Pfam" id="PF04020">
    <property type="entry name" value="Phage_holin_4_2"/>
    <property type="match status" value="1"/>
</dbReference>
<dbReference type="EMBL" id="SDMK01000004">
    <property type="protein sequence ID" value="RXS93819.1"/>
    <property type="molecule type" value="Genomic_DNA"/>
</dbReference>
<keyword evidence="1" id="KW-1133">Transmembrane helix</keyword>
<gene>
    <name evidence="2" type="ORF">ESZ00_17415</name>
</gene>
<dbReference type="RefSeq" id="WP_129209667.1">
    <property type="nucleotide sequence ID" value="NZ_BMGU01000002.1"/>
</dbReference>
<feature type="transmembrane region" description="Helical" evidence="1">
    <location>
        <begin position="87"/>
        <end position="107"/>
    </location>
</feature>
<name>A0A4Q1SA56_9BACT</name>
<dbReference type="Proteomes" id="UP000290253">
    <property type="component" value="Unassembled WGS sequence"/>
</dbReference>
<dbReference type="PANTHER" id="PTHR37309:SF1">
    <property type="entry name" value="SLR0284 PROTEIN"/>
    <property type="match status" value="1"/>
</dbReference>
<reference evidence="2 3" key="1">
    <citation type="journal article" date="2016" name="Int. J. Syst. Evol. Microbiol.">
        <title>Acidipila dinghuensis sp. nov., an acidobacterium isolated from forest soil.</title>
        <authorList>
            <person name="Jiang Y.W."/>
            <person name="Wang J."/>
            <person name="Chen M.H."/>
            <person name="Lv Y.Y."/>
            <person name="Qiu L.H."/>
        </authorList>
    </citation>
    <scope>NUCLEOTIDE SEQUENCE [LARGE SCALE GENOMIC DNA]</scope>
    <source>
        <strain evidence="2 3">DHOF10</strain>
    </source>
</reference>
<dbReference type="InterPro" id="IPR007165">
    <property type="entry name" value="Phage_holin_4_2"/>
</dbReference>
<proteinExistence type="predicted"/>
<keyword evidence="1" id="KW-0472">Membrane</keyword>
<evidence type="ECO:0000313" key="2">
    <source>
        <dbReference type="EMBL" id="RXS93819.1"/>
    </source>
</evidence>
<feature type="transmembrane region" description="Helical" evidence="1">
    <location>
        <begin position="29"/>
        <end position="47"/>
    </location>
</feature>
<keyword evidence="3" id="KW-1185">Reference proteome</keyword>
<evidence type="ECO:0000313" key="3">
    <source>
        <dbReference type="Proteomes" id="UP000290253"/>
    </source>
</evidence>
<dbReference type="PANTHER" id="PTHR37309">
    <property type="entry name" value="SLR0284 PROTEIN"/>
    <property type="match status" value="1"/>
</dbReference>
<accession>A0A4Q1SA56</accession>
<dbReference type="AlphaFoldDB" id="A0A4Q1SA56"/>